<reference evidence="1" key="1">
    <citation type="journal article" date="2020" name="Stud. Mycol.">
        <title>101 Dothideomycetes genomes: a test case for predicting lifestyles and emergence of pathogens.</title>
        <authorList>
            <person name="Haridas S."/>
            <person name="Albert R."/>
            <person name="Binder M."/>
            <person name="Bloem J."/>
            <person name="Labutti K."/>
            <person name="Salamov A."/>
            <person name="Andreopoulos B."/>
            <person name="Baker S."/>
            <person name="Barry K."/>
            <person name="Bills G."/>
            <person name="Bluhm B."/>
            <person name="Cannon C."/>
            <person name="Castanera R."/>
            <person name="Culley D."/>
            <person name="Daum C."/>
            <person name="Ezra D."/>
            <person name="Gonzalez J."/>
            <person name="Henrissat B."/>
            <person name="Kuo A."/>
            <person name="Liang C."/>
            <person name="Lipzen A."/>
            <person name="Lutzoni F."/>
            <person name="Magnuson J."/>
            <person name="Mondo S."/>
            <person name="Nolan M."/>
            <person name="Ohm R."/>
            <person name="Pangilinan J."/>
            <person name="Park H.-J."/>
            <person name="Ramirez L."/>
            <person name="Alfaro M."/>
            <person name="Sun H."/>
            <person name="Tritt A."/>
            <person name="Yoshinaga Y."/>
            <person name="Zwiers L.-H."/>
            <person name="Turgeon B."/>
            <person name="Goodwin S."/>
            <person name="Spatafora J."/>
            <person name="Crous P."/>
            <person name="Grigoriev I."/>
        </authorList>
    </citation>
    <scope>NUCLEOTIDE SEQUENCE</scope>
    <source>
        <strain evidence="1">CBS 107.79</strain>
    </source>
</reference>
<dbReference type="Proteomes" id="UP000800036">
    <property type="component" value="Unassembled WGS sequence"/>
</dbReference>
<proteinExistence type="predicted"/>
<protein>
    <submittedName>
        <fullName evidence="1">Uncharacterized protein</fullName>
    </submittedName>
</protein>
<accession>A0A6A5UVP0</accession>
<evidence type="ECO:0000313" key="1">
    <source>
        <dbReference type="EMBL" id="KAF1968500.1"/>
    </source>
</evidence>
<gene>
    <name evidence="1" type="ORF">BU23DRAFT_602116</name>
</gene>
<dbReference type="EMBL" id="ML976719">
    <property type="protein sequence ID" value="KAF1968500.1"/>
    <property type="molecule type" value="Genomic_DNA"/>
</dbReference>
<name>A0A6A5UVP0_9PLEO</name>
<organism evidence="1 2">
    <name type="scientific">Bimuria novae-zelandiae CBS 107.79</name>
    <dbReference type="NCBI Taxonomy" id="1447943"/>
    <lineage>
        <taxon>Eukaryota</taxon>
        <taxon>Fungi</taxon>
        <taxon>Dikarya</taxon>
        <taxon>Ascomycota</taxon>
        <taxon>Pezizomycotina</taxon>
        <taxon>Dothideomycetes</taxon>
        <taxon>Pleosporomycetidae</taxon>
        <taxon>Pleosporales</taxon>
        <taxon>Massarineae</taxon>
        <taxon>Didymosphaeriaceae</taxon>
        <taxon>Bimuria</taxon>
    </lineage>
</organism>
<dbReference type="AlphaFoldDB" id="A0A6A5UVP0"/>
<dbReference type="OrthoDB" id="3026777at2759"/>
<evidence type="ECO:0000313" key="2">
    <source>
        <dbReference type="Proteomes" id="UP000800036"/>
    </source>
</evidence>
<keyword evidence="2" id="KW-1185">Reference proteome</keyword>
<sequence length="182" mass="20595">MQMVARQVGAEGWLPTVELRIVEGGVIGWGLRIMRWLRRCWLRWRRGWGSRESGFVVVWGQTLYGLLDVKSSLVRHSVGAHTGGVIVGTADYALTALLRCLVYELDADLAMVSLLDETTQYFLAGASRANVKAAQVTLESTRWYGCDTVLHAGGLGRYTLYYYYISLLRIVRTRLYLVTWTI</sequence>